<evidence type="ECO:0000313" key="2">
    <source>
        <dbReference type="EMBL" id="ADQ79588.1"/>
    </source>
</evidence>
<dbReference type="KEGG" id="ppn:Palpr_1442"/>
<sequence length="220" mass="25339">MDIRLIKFCVFVACITMSVNTFSQDLYRAEIGISGGGSSYIGDANSKLFNNMQFTYGAFVRYRIDTRFAVKAEFSRISKIVGPNNSFVNDTINVGDLCLEFNFFDLEHNPYKRNSRFFSPYIFVGAGMMTDLYIKQKRPEPFIPFGFGMKVKLAERWNLTAQWSNKLLLFSDNMENMPKYNNPQNLNGSNIFNNDLLSTLTIGVSYDFWEKKCNCLNNSY</sequence>
<name>E4T4E4_PALPW</name>
<proteinExistence type="predicted"/>
<dbReference type="Gene3D" id="2.40.160.20">
    <property type="match status" value="1"/>
</dbReference>
<feature type="domain" description="DUF6089" evidence="1">
    <location>
        <begin position="11"/>
        <end position="216"/>
    </location>
</feature>
<dbReference type="HOGENOM" id="CLU_071588_2_0_10"/>
<dbReference type="eggNOG" id="COG3637">
    <property type="taxonomic scope" value="Bacteria"/>
</dbReference>
<evidence type="ECO:0000259" key="1">
    <source>
        <dbReference type="Pfam" id="PF19573"/>
    </source>
</evidence>
<keyword evidence="3" id="KW-1185">Reference proteome</keyword>
<dbReference type="InterPro" id="IPR045743">
    <property type="entry name" value="DUF6089"/>
</dbReference>
<reference key="1">
    <citation type="submission" date="2010-11" db="EMBL/GenBank/DDBJ databases">
        <title>The complete genome of Paludibacter propionicigenes DSM 17365.</title>
        <authorList>
            <consortium name="US DOE Joint Genome Institute (JGI-PGF)"/>
            <person name="Lucas S."/>
            <person name="Copeland A."/>
            <person name="Lapidus A."/>
            <person name="Bruce D."/>
            <person name="Goodwin L."/>
            <person name="Pitluck S."/>
            <person name="Kyrpides N."/>
            <person name="Mavromatis K."/>
            <person name="Ivanova N."/>
            <person name="Munk A.C."/>
            <person name="Brettin T."/>
            <person name="Detter J.C."/>
            <person name="Han C."/>
            <person name="Tapia R."/>
            <person name="Land M."/>
            <person name="Hauser L."/>
            <person name="Markowitz V."/>
            <person name="Cheng J.-F."/>
            <person name="Hugenholtz P."/>
            <person name="Woyke T."/>
            <person name="Wu D."/>
            <person name="Gronow S."/>
            <person name="Wellnitz S."/>
            <person name="Brambilla E."/>
            <person name="Klenk H.-P."/>
            <person name="Eisen J.A."/>
        </authorList>
    </citation>
    <scope>NUCLEOTIDE SEQUENCE</scope>
    <source>
        <strain>WB4</strain>
    </source>
</reference>
<dbReference type="STRING" id="694427.Palpr_1442"/>
<dbReference type="RefSeq" id="WP_013444957.1">
    <property type="nucleotide sequence ID" value="NC_014734.1"/>
</dbReference>
<evidence type="ECO:0000313" key="3">
    <source>
        <dbReference type="Proteomes" id="UP000008718"/>
    </source>
</evidence>
<accession>E4T4E4</accession>
<organism evidence="2 3">
    <name type="scientific">Paludibacter propionicigenes (strain DSM 17365 / JCM 13257 / WB4)</name>
    <dbReference type="NCBI Taxonomy" id="694427"/>
    <lineage>
        <taxon>Bacteria</taxon>
        <taxon>Pseudomonadati</taxon>
        <taxon>Bacteroidota</taxon>
        <taxon>Bacteroidia</taxon>
        <taxon>Bacteroidales</taxon>
        <taxon>Paludibacteraceae</taxon>
        <taxon>Paludibacter</taxon>
    </lineage>
</organism>
<dbReference type="SUPFAM" id="SSF56925">
    <property type="entry name" value="OMPA-like"/>
    <property type="match status" value="1"/>
</dbReference>
<dbReference type="AlphaFoldDB" id="E4T4E4"/>
<dbReference type="InterPro" id="IPR011250">
    <property type="entry name" value="OMP/PagP_B-barrel"/>
</dbReference>
<dbReference type="Proteomes" id="UP000008718">
    <property type="component" value="Chromosome"/>
</dbReference>
<reference evidence="2 3" key="2">
    <citation type="journal article" date="2011" name="Stand. Genomic Sci.">
        <title>Complete genome sequence of Paludibacter propionicigenes type strain (WB4).</title>
        <authorList>
            <person name="Gronow S."/>
            <person name="Munk C."/>
            <person name="Lapidus A."/>
            <person name="Nolan M."/>
            <person name="Lucas S."/>
            <person name="Hammon N."/>
            <person name="Deshpande S."/>
            <person name="Cheng J.F."/>
            <person name="Tapia R."/>
            <person name="Han C."/>
            <person name="Goodwin L."/>
            <person name="Pitluck S."/>
            <person name="Liolios K."/>
            <person name="Ivanova N."/>
            <person name="Mavromatis K."/>
            <person name="Mikhailova N."/>
            <person name="Pati A."/>
            <person name="Chen A."/>
            <person name="Palaniappan K."/>
            <person name="Land M."/>
            <person name="Hauser L."/>
            <person name="Chang Y.J."/>
            <person name="Jeffries C.D."/>
            <person name="Brambilla E."/>
            <person name="Rohde M."/>
            <person name="Goker M."/>
            <person name="Detter J.C."/>
            <person name="Woyke T."/>
            <person name="Bristow J."/>
            <person name="Eisen J.A."/>
            <person name="Markowitz V."/>
            <person name="Hugenholtz P."/>
            <person name="Kyrpides N.C."/>
            <person name="Klenk H.P."/>
        </authorList>
    </citation>
    <scope>NUCLEOTIDE SEQUENCE [LARGE SCALE GENOMIC DNA]</scope>
    <source>
        <strain evidence="3">DSM 17365 / JCM 13257 / WB4</strain>
    </source>
</reference>
<dbReference type="EMBL" id="CP002345">
    <property type="protein sequence ID" value="ADQ79588.1"/>
    <property type="molecule type" value="Genomic_DNA"/>
</dbReference>
<protein>
    <recommendedName>
        <fullName evidence="1">DUF6089 domain-containing protein</fullName>
    </recommendedName>
</protein>
<dbReference type="Pfam" id="PF19573">
    <property type="entry name" value="DUF6089"/>
    <property type="match status" value="1"/>
</dbReference>
<gene>
    <name evidence="2" type="ordered locus">Palpr_1442</name>
</gene>